<keyword evidence="2" id="KW-1185">Reference proteome</keyword>
<dbReference type="EMBL" id="LOJT01000141">
    <property type="protein sequence ID" value="OOW66471.1"/>
    <property type="molecule type" value="Genomic_DNA"/>
</dbReference>
<organism evidence="1 2">
    <name type="scientific">Xanthomonas cissicola</name>
    <dbReference type="NCBI Taxonomy" id="86186"/>
    <lineage>
        <taxon>Bacteria</taxon>
        <taxon>Pseudomonadati</taxon>
        <taxon>Pseudomonadota</taxon>
        <taxon>Gammaproteobacteria</taxon>
        <taxon>Lysobacterales</taxon>
        <taxon>Lysobacteraceae</taxon>
        <taxon>Xanthomonas</taxon>
    </lineage>
</organism>
<accession>A0ABX3M115</accession>
<sequence>MAIEVAHIVLRRSVVARLQRKAKALNQAMRDIKHQLPALGVIEFMRQRNGEISAHRAVVPSLRRFCSRPKRLWVIGPCR</sequence>
<evidence type="ECO:0000313" key="2">
    <source>
        <dbReference type="Proteomes" id="UP000190018"/>
    </source>
</evidence>
<comment type="caution">
    <text evidence="1">The sequence shown here is derived from an EMBL/GenBank/DDBJ whole genome shotgun (WGS) entry which is preliminary data.</text>
</comment>
<name>A0ABX3M115_9XANT</name>
<evidence type="ECO:0008006" key="3">
    <source>
        <dbReference type="Google" id="ProtNLM"/>
    </source>
</evidence>
<reference evidence="1 2" key="1">
    <citation type="submission" date="2015-12" db="EMBL/GenBank/DDBJ databases">
        <authorList>
            <person name="Bansal K."/>
            <person name="Midha S."/>
            <person name="Patil P.B."/>
        </authorList>
    </citation>
    <scope>NUCLEOTIDE SEQUENCE [LARGE SCALE GENOMIC DNA]</scope>
    <source>
        <strain evidence="1 2">LMG21719</strain>
    </source>
</reference>
<protein>
    <recommendedName>
        <fullName evidence="3">Transposase</fullName>
    </recommendedName>
</protein>
<gene>
    <name evidence="1" type="ORF">Xant_21625</name>
</gene>
<proteinExistence type="predicted"/>
<dbReference type="Proteomes" id="UP000190018">
    <property type="component" value="Unassembled WGS sequence"/>
</dbReference>
<evidence type="ECO:0000313" key="1">
    <source>
        <dbReference type="EMBL" id="OOW66471.1"/>
    </source>
</evidence>